<reference evidence="1 2" key="1">
    <citation type="submission" date="2016-03" db="EMBL/GenBank/DDBJ databases">
        <title>Speciation and ecological success in dimly lit waters: horizontal gene transfer in a green sulfur bacteria bloom unveiled by metagenomic assembly.</title>
        <authorList>
            <person name="Llorens-Mares T."/>
            <person name="Liu Z."/>
            <person name="Allen L.Z."/>
            <person name="Rusch D.B."/>
            <person name="Craig M.T."/>
            <person name="Dupont C.L."/>
            <person name="Bryant D.A."/>
            <person name="Casamayor E.O."/>
        </authorList>
    </citation>
    <scope>NUCLEOTIDE SEQUENCE [LARGE SCALE GENOMIC DNA]</scope>
    <source>
        <strain evidence="1">CIII</strain>
    </source>
</reference>
<dbReference type="InterPro" id="IPR036163">
    <property type="entry name" value="HMA_dom_sf"/>
</dbReference>
<dbReference type="Proteomes" id="UP000076481">
    <property type="component" value="Unassembled WGS sequence"/>
</dbReference>
<dbReference type="RefSeq" id="WP_303682464.1">
    <property type="nucleotide sequence ID" value="NZ_LVWG01000036.1"/>
</dbReference>
<dbReference type="Gene3D" id="3.30.70.100">
    <property type="match status" value="1"/>
</dbReference>
<dbReference type="SUPFAM" id="SSF55008">
    <property type="entry name" value="HMA, heavy metal-associated domain"/>
    <property type="match status" value="1"/>
</dbReference>
<protein>
    <submittedName>
        <fullName evidence="1">Uncharacterized protein</fullName>
    </submittedName>
</protein>
<proteinExistence type="predicted"/>
<name>A0A165L2Q4_PELLU</name>
<evidence type="ECO:0000313" key="2">
    <source>
        <dbReference type="Proteomes" id="UP000076481"/>
    </source>
</evidence>
<organism evidence="1 2">
    <name type="scientific">Pelodictyon luteolum</name>
    <dbReference type="NCBI Taxonomy" id="1100"/>
    <lineage>
        <taxon>Bacteria</taxon>
        <taxon>Pseudomonadati</taxon>
        <taxon>Chlorobiota</taxon>
        <taxon>Chlorobiia</taxon>
        <taxon>Chlorobiales</taxon>
        <taxon>Chlorobiaceae</taxon>
        <taxon>Chlorobium/Pelodictyon group</taxon>
        <taxon>Pelodictyon</taxon>
    </lineage>
</organism>
<accession>A0A165L2Q4</accession>
<evidence type="ECO:0000313" key="1">
    <source>
        <dbReference type="EMBL" id="KZK73502.1"/>
    </source>
</evidence>
<gene>
    <name evidence="1" type="ORF">A3K90_01870</name>
</gene>
<dbReference type="AlphaFoldDB" id="A0A165L2Q4"/>
<dbReference type="EMBL" id="LVWG01000036">
    <property type="protein sequence ID" value="KZK73502.1"/>
    <property type="molecule type" value="Genomic_DNA"/>
</dbReference>
<dbReference type="GO" id="GO:0046872">
    <property type="term" value="F:metal ion binding"/>
    <property type="evidence" value="ECO:0007669"/>
    <property type="project" value="InterPro"/>
</dbReference>
<comment type="caution">
    <text evidence="1">The sequence shown here is derived from an EMBL/GenBank/DDBJ whole genome shotgun (WGS) entry which is preliminary data.</text>
</comment>
<sequence>MVAVVVIGSVKDALMELDGVSGAGATYLENVVRVDFDPDMISIQANMPVIGKPGLRVVQ</sequence>